<comment type="pathway">
    <text evidence="5">Cofactor metabolism; pyridoxal 5'-phosphate salvage; pyridoxal 5'-phosphate from pyridoxamine 5'-phosphate: step 1/1.</text>
</comment>
<dbReference type="PANTHER" id="PTHR10851:SF0">
    <property type="entry name" value="PYRIDOXINE-5'-PHOSPHATE OXIDASE"/>
    <property type="match status" value="1"/>
</dbReference>
<feature type="binding site" evidence="5">
    <location>
        <position position="211"/>
    </location>
    <ligand>
        <name>FMN</name>
        <dbReference type="ChEBI" id="CHEBI:58210"/>
    </ligand>
</feature>
<evidence type="ECO:0000256" key="1">
    <source>
        <dbReference type="ARBA" id="ARBA00007301"/>
    </source>
</evidence>
<dbReference type="PROSITE" id="PS01064">
    <property type="entry name" value="PYRIDOX_OXIDASE"/>
    <property type="match status" value="1"/>
</dbReference>
<dbReference type="PANTHER" id="PTHR10851">
    <property type="entry name" value="PYRIDOXINE-5-PHOSPHATE OXIDASE"/>
    <property type="match status" value="1"/>
</dbReference>
<keyword evidence="4 5" id="KW-0560">Oxidoreductase</keyword>
<feature type="domain" description="Pyridoxamine 5'-phosphate oxidase N-terminal" evidence="6">
    <location>
        <begin position="66"/>
        <end position="181"/>
    </location>
</feature>
<keyword evidence="9" id="KW-1185">Reference proteome</keyword>
<evidence type="ECO:0000256" key="3">
    <source>
        <dbReference type="ARBA" id="ARBA00022643"/>
    </source>
</evidence>
<dbReference type="EMBL" id="JALKFT010000003">
    <property type="protein sequence ID" value="MCK9875118.1"/>
    <property type="molecule type" value="Genomic_DNA"/>
</dbReference>
<accession>A0ABT0JVR8</accession>
<dbReference type="Proteomes" id="UP001201873">
    <property type="component" value="Unassembled WGS sequence"/>
</dbReference>
<dbReference type="PIRSF" id="PIRSF000190">
    <property type="entry name" value="Pyd_amn-ph_oxd"/>
    <property type="match status" value="1"/>
</dbReference>
<dbReference type="HAMAP" id="MF_01629">
    <property type="entry name" value="PdxH"/>
    <property type="match status" value="1"/>
</dbReference>
<reference evidence="8 9" key="1">
    <citation type="submission" date="2022-04" db="EMBL/GenBank/DDBJ databases">
        <title>Genome diversity in the genus Frankia.</title>
        <authorList>
            <person name="Carlos-Shanley C."/>
            <person name="Hahn D."/>
        </authorList>
    </citation>
    <scope>NUCLEOTIDE SEQUENCE [LARGE SCALE GENOMIC DNA]</scope>
    <source>
        <strain evidence="8 9">Ag45/Mut15</strain>
    </source>
</reference>
<feature type="binding site" evidence="5">
    <location>
        <position position="148"/>
    </location>
    <ligand>
        <name>substrate</name>
    </ligand>
</feature>
<feature type="binding site" evidence="5">
    <location>
        <position position="221"/>
    </location>
    <ligand>
        <name>FMN</name>
        <dbReference type="ChEBI" id="CHEBI:58210"/>
    </ligand>
</feature>
<name>A0ABT0JVR8_9ACTN</name>
<feature type="binding site" evidence="5">
    <location>
        <position position="91"/>
    </location>
    <ligand>
        <name>substrate</name>
    </ligand>
</feature>
<dbReference type="InterPro" id="IPR019576">
    <property type="entry name" value="Pyridoxamine_oxidase_dimer_C"/>
</dbReference>
<dbReference type="InterPro" id="IPR012349">
    <property type="entry name" value="Split_barrel_FMN-bd"/>
</dbReference>
<dbReference type="InterPro" id="IPR000659">
    <property type="entry name" value="Pyridox_Oxase"/>
</dbReference>
<sequence length="257" mass="27882">MSSSSPHDAVPPPDPSVLRRSYEADGFEAEQLAPTWVEQFARWFADAVAAATTDTSAPGTSAPGGLAEANAAVLATASALGRPSARTVLIKAFDHRGLVLYTNYTSRKGQESAENPYGSLVLPWHAMGRQVVVVGSIERVSRAETERYFAARPRGSQLGAWASHQSETITSRTILDERAARLAARWPPGTPVPTPPFWGGLRLVPETVEFWQGRSNRLHDRLRFRRITTDRADATGTAATDPLAGGAERWIVERLAP</sequence>
<dbReference type="InterPro" id="IPR011576">
    <property type="entry name" value="Pyridox_Oxase_N"/>
</dbReference>
<dbReference type="NCBIfam" id="NF004231">
    <property type="entry name" value="PRK05679.1"/>
    <property type="match status" value="1"/>
</dbReference>
<evidence type="ECO:0000259" key="7">
    <source>
        <dbReference type="Pfam" id="PF10590"/>
    </source>
</evidence>
<dbReference type="RefSeq" id="WP_248823597.1">
    <property type="nucleotide sequence ID" value="NZ_JALKFT010000003.1"/>
</dbReference>
<keyword evidence="5" id="KW-0664">Pyridoxine biosynthesis</keyword>
<feature type="binding site" evidence="5">
    <location>
        <position position="108"/>
    </location>
    <ligand>
        <name>FMN</name>
        <dbReference type="ChEBI" id="CHEBI:58210"/>
    </ligand>
</feature>
<dbReference type="Pfam" id="PF01243">
    <property type="entry name" value="PNPOx_N"/>
    <property type="match status" value="1"/>
</dbReference>
<feature type="binding site" evidence="5">
    <location>
        <position position="156"/>
    </location>
    <ligand>
        <name>substrate</name>
    </ligand>
</feature>
<evidence type="ECO:0000313" key="9">
    <source>
        <dbReference type="Proteomes" id="UP001201873"/>
    </source>
</evidence>
<proteinExistence type="inferred from homology"/>
<feature type="binding site" evidence="5">
    <location>
        <begin position="165"/>
        <end position="166"/>
    </location>
    <ligand>
        <name>FMN</name>
        <dbReference type="ChEBI" id="CHEBI:58210"/>
    </ligand>
</feature>
<dbReference type="GO" id="GO:0004733">
    <property type="term" value="F:pyridoxamine phosphate oxidase activity"/>
    <property type="evidence" value="ECO:0007669"/>
    <property type="project" value="UniProtKB-EC"/>
</dbReference>
<feature type="binding site" evidence="5">
    <location>
        <position position="107"/>
    </location>
    <ligand>
        <name>FMN</name>
        <dbReference type="ChEBI" id="CHEBI:58210"/>
    </ligand>
</feature>
<protein>
    <recommendedName>
        <fullName evidence="5">Pyridoxine/pyridoxamine 5'-phosphate oxidase</fullName>
        <ecNumber evidence="5">1.4.3.5</ecNumber>
    </recommendedName>
    <alternativeName>
        <fullName evidence="5">PNP/PMP oxidase</fullName>
        <shortName evidence="5">PNPOx</shortName>
    </alternativeName>
    <alternativeName>
        <fullName evidence="5">Pyridoxal 5'-phosphate synthase</fullName>
    </alternativeName>
</protein>
<evidence type="ECO:0000256" key="4">
    <source>
        <dbReference type="ARBA" id="ARBA00023002"/>
    </source>
</evidence>
<keyword evidence="2 5" id="KW-0285">Flavoprotein</keyword>
<dbReference type="Gene3D" id="2.30.110.10">
    <property type="entry name" value="Electron Transport, Fmn-binding Protein, Chain A"/>
    <property type="match status" value="1"/>
</dbReference>
<comment type="cofactor">
    <cofactor evidence="5">
        <name>FMN</name>
        <dbReference type="ChEBI" id="CHEBI:58210"/>
    </cofactor>
    <text evidence="5">Binds 1 FMN per subunit.</text>
</comment>
<dbReference type="NCBIfam" id="TIGR00558">
    <property type="entry name" value="pdxH"/>
    <property type="match status" value="1"/>
</dbReference>
<keyword evidence="3 5" id="KW-0288">FMN</keyword>
<comment type="function">
    <text evidence="5">Catalyzes the oxidation of either pyridoxine 5'-phosphate (PNP) or pyridoxamine 5'-phosphate (PMP) into pyridoxal 5'-phosphate (PLP).</text>
</comment>
<feature type="binding site" evidence="5">
    <location>
        <begin position="101"/>
        <end position="102"/>
    </location>
    <ligand>
        <name>FMN</name>
        <dbReference type="ChEBI" id="CHEBI:58210"/>
    </ligand>
</feature>
<comment type="caution">
    <text evidence="8">The sequence shown here is derived from an EMBL/GenBank/DDBJ whole genome shotgun (WGS) entry which is preliminary data.</text>
</comment>
<comment type="catalytic activity">
    <reaction evidence="5">
        <text>pyridoxamine 5'-phosphate + O2 + H2O = pyridoxal 5'-phosphate + H2O2 + NH4(+)</text>
        <dbReference type="Rhea" id="RHEA:15817"/>
        <dbReference type="ChEBI" id="CHEBI:15377"/>
        <dbReference type="ChEBI" id="CHEBI:15379"/>
        <dbReference type="ChEBI" id="CHEBI:16240"/>
        <dbReference type="ChEBI" id="CHEBI:28938"/>
        <dbReference type="ChEBI" id="CHEBI:58451"/>
        <dbReference type="ChEBI" id="CHEBI:597326"/>
        <dbReference type="EC" id="1.4.3.5"/>
    </reaction>
</comment>
<evidence type="ECO:0000256" key="5">
    <source>
        <dbReference type="HAMAP-Rule" id="MF_01629"/>
    </source>
</evidence>
<evidence type="ECO:0000259" key="6">
    <source>
        <dbReference type="Pfam" id="PF01243"/>
    </source>
</evidence>
<comment type="subunit">
    <text evidence="5">Homodimer.</text>
</comment>
<evidence type="ECO:0000313" key="8">
    <source>
        <dbReference type="EMBL" id="MCK9875118.1"/>
    </source>
</evidence>
<evidence type="ECO:0000256" key="2">
    <source>
        <dbReference type="ARBA" id="ARBA00022630"/>
    </source>
</evidence>
<feature type="binding site" evidence="5">
    <location>
        <begin position="86"/>
        <end position="91"/>
    </location>
    <ligand>
        <name>FMN</name>
        <dbReference type="ChEBI" id="CHEBI:58210"/>
    </ligand>
</feature>
<feature type="binding site" evidence="5">
    <location>
        <position position="152"/>
    </location>
    <ligand>
        <name>substrate</name>
    </ligand>
</feature>
<gene>
    <name evidence="5 8" type="primary">pdxH</name>
    <name evidence="8" type="ORF">MXD59_04850</name>
</gene>
<feature type="binding site" evidence="5">
    <location>
        <position position="130"/>
    </location>
    <ligand>
        <name>FMN</name>
        <dbReference type="ChEBI" id="CHEBI:58210"/>
    </ligand>
</feature>
<comment type="pathway">
    <text evidence="5">Cofactor metabolism; pyridoxal 5'-phosphate salvage; pyridoxal 5'-phosphate from pyridoxine 5'-phosphate: step 1/1.</text>
</comment>
<comment type="catalytic activity">
    <reaction evidence="5">
        <text>pyridoxine 5'-phosphate + O2 = pyridoxal 5'-phosphate + H2O2</text>
        <dbReference type="Rhea" id="RHEA:15149"/>
        <dbReference type="ChEBI" id="CHEBI:15379"/>
        <dbReference type="ChEBI" id="CHEBI:16240"/>
        <dbReference type="ChEBI" id="CHEBI:58589"/>
        <dbReference type="ChEBI" id="CHEBI:597326"/>
        <dbReference type="EC" id="1.4.3.5"/>
    </reaction>
</comment>
<organism evidence="8 9">
    <name type="scientific">Frankia umida</name>
    <dbReference type="NCBI Taxonomy" id="573489"/>
    <lineage>
        <taxon>Bacteria</taxon>
        <taxon>Bacillati</taxon>
        <taxon>Actinomycetota</taxon>
        <taxon>Actinomycetes</taxon>
        <taxon>Frankiales</taxon>
        <taxon>Frankiaceae</taxon>
        <taxon>Frankia</taxon>
    </lineage>
</organism>
<dbReference type="Pfam" id="PF10590">
    <property type="entry name" value="PNP_phzG_C"/>
    <property type="match status" value="1"/>
</dbReference>
<dbReference type="InterPro" id="IPR019740">
    <property type="entry name" value="Pyridox_Oxase_CS"/>
</dbReference>
<feature type="domain" description="Pyridoxine 5'-phosphate oxidase dimerisation C-terminal" evidence="7">
    <location>
        <begin position="198"/>
        <end position="257"/>
    </location>
</feature>
<comment type="similarity">
    <text evidence="1 5">Belongs to the pyridoxamine 5'-phosphate oxidase family.</text>
</comment>
<dbReference type="EC" id="1.4.3.5" evidence="5"/>
<dbReference type="SUPFAM" id="SSF50475">
    <property type="entry name" value="FMN-binding split barrel"/>
    <property type="match status" value="1"/>
</dbReference>
<feature type="binding site" evidence="5">
    <location>
        <begin position="217"/>
        <end position="219"/>
    </location>
    <ligand>
        <name>substrate</name>
    </ligand>
</feature>